<keyword evidence="7" id="KW-0445">Lipid transport</keyword>
<dbReference type="FunFam" id="2.60.40.770:FF:000004">
    <property type="entry name" value="Phosphatidylglycerol/phosphatidylinositol transfer protein"/>
    <property type="match status" value="1"/>
</dbReference>
<comment type="function">
    <text evidence="1">Catalyzes the intermembrane transfer of phosphatidylglycerol and phosphatidylinositol.</text>
</comment>
<dbReference type="GO" id="GO:0001786">
    <property type="term" value="F:phosphatidylserine binding"/>
    <property type="evidence" value="ECO:0007669"/>
    <property type="project" value="EnsemblFungi"/>
</dbReference>
<dbReference type="PANTHER" id="PTHR11306:SF0">
    <property type="entry name" value="PHOSPHATIDYLGLYCEROL_PHOSPHATIDYLINOSITOL TRANSFER PROTEIN"/>
    <property type="match status" value="1"/>
</dbReference>
<evidence type="ECO:0000256" key="1">
    <source>
        <dbReference type="ARBA" id="ARBA00002053"/>
    </source>
</evidence>
<evidence type="ECO:0000256" key="6">
    <source>
        <dbReference type="ARBA" id="ARBA00022729"/>
    </source>
</evidence>
<evidence type="ECO:0000256" key="7">
    <source>
        <dbReference type="ARBA" id="ARBA00023055"/>
    </source>
</evidence>
<dbReference type="Pfam" id="PF02221">
    <property type="entry name" value="E1_DerP2_DerF2"/>
    <property type="match status" value="1"/>
</dbReference>
<dbReference type="EMBL" id="KV453911">
    <property type="protein sequence ID" value="ODV79890.1"/>
    <property type="molecule type" value="Genomic_DNA"/>
</dbReference>
<dbReference type="Gene3D" id="2.60.40.770">
    <property type="match status" value="1"/>
</dbReference>
<evidence type="ECO:0000313" key="11">
    <source>
        <dbReference type="Proteomes" id="UP000094285"/>
    </source>
</evidence>
<comment type="subunit">
    <text evidence="3">Monomer.</text>
</comment>
<dbReference type="GO" id="GO:0032366">
    <property type="term" value="P:intracellular sterol transport"/>
    <property type="evidence" value="ECO:0007669"/>
    <property type="project" value="EnsemblFungi"/>
</dbReference>
<reference evidence="11" key="1">
    <citation type="submission" date="2016-05" db="EMBL/GenBank/DDBJ databases">
        <title>Comparative genomics of biotechnologically important yeasts.</title>
        <authorList>
            <consortium name="DOE Joint Genome Institute"/>
            <person name="Riley R."/>
            <person name="Haridas S."/>
            <person name="Wolfe K.H."/>
            <person name="Lopes M.R."/>
            <person name="Hittinger C.T."/>
            <person name="Goker M."/>
            <person name="Salamov A."/>
            <person name="Wisecaver J."/>
            <person name="Long T.M."/>
            <person name="Aerts A.L."/>
            <person name="Barry K."/>
            <person name="Choi C."/>
            <person name="Clum A."/>
            <person name="Coughlan A.Y."/>
            <person name="Deshpande S."/>
            <person name="Douglass A.P."/>
            <person name="Hanson S.J."/>
            <person name="Klenk H.-P."/>
            <person name="Labutti K."/>
            <person name="Lapidus A."/>
            <person name="Lindquist E."/>
            <person name="Lipzen A."/>
            <person name="Meier-Kolthoff J.P."/>
            <person name="Ohm R.A."/>
            <person name="Otillar R.P."/>
            <person name="Pangilinan J."/>
            <person name="Peng Y."/>
            <person name="Rokas A."/>
            <person name="Rosa C.A."/>
            <person name="Scheuner C."/>
            <person name="Sibirny A.A."/>
            <person name="Slot J.C."/>
            <person name="Stielow J.B."/>
            <person name="Sun H."/>
            <person name="Kurtzman C.P."/>
            <person name="Blackwell M."/>
            <person name="Grigoriev I.V."/>
            <person name="Jeffries T.W."/>
        </authorList>
    </citation>
    <scope>NUCLEOTIDE SEQUENCE [LARGE SCALE GENOMIC DNA]</scope>
    <source>
        <strain evidence="11">NRRL Y-17324</strain>
    </source>
</reference>
<evidence type="ECO:0000259" key="9">
    <source>
        <dbReference type="SMART" id="SM00737"/>
    </source>
</evidence>
<dbReference type="GO" id="GO:0000328">
    <property type="term" value="C:fungal-type vacuole lumen"/>
    <property type="evidence" value="ECO:0007669"/>
    <property type="project" value="EnsemblFungi"/>
</dbReference>
<sequence>MVSFTKLAVLGLASSSVSGLSLIPAIEPLYNEVVSVFGLSATLDQPEVIKVFPNPDNKPVPGDSPIVQCEASEPQILNLQKVVIDPNPPNRGQNLTFTAVGVLSQDVEDGAYVEVDVRYGFIKLVHQTFDLCEEITKVDLECPIKKGPQTIKKTVEIPNEVPPGKYIINARAYTKDDVFITCLSATVDFLPPSLDA</sequence>
<comment type="similarity">
    <text evidence="2">Belongs to the NPC2 family.</text>
</comment>
<keyword evidence="6 8" id="KW-0732">Signal</keyword>
<organism evidence="10 11">
    <name type="scientific">Suhomyces tanzawaensis NRRL Y-17324</name>
    <dbReference type="NCBI Taxonomy" id="984487"/>
    <lineage>
        <taxon>Eukaryota</taxon>
        <taxon>Fungi</taxon>
        <taxon>Dikarya</taxon>
        <taxon>Ascomycota</taxon>
        <taxon>Saccharomycotina</taxon>
        <taxon>Pichiomycetes</taxon>
        <taxon>Debaryomycetaceae</taxon>
        <taxon>Suhomyces</taxon>
    </lineage>
</organism>
<dbReference type="InterPro" id="IPR014756">
    <property type="entry name" value="Ig_E-set"/>
</dbReference>
<evidence type="ECO:0000313" key="10">
    <source>
        <dbReference type="EMBL" id="ODV79890.1"/>
    </source>
</evidence>
<protein>
    <recommendedName>
        <fullName evidence="4">Phosphatidylglycerol/phosphatidylinositol transfer protein</fullName>
    </recommendedName>
</protein>
<evidence type="ECO:0000256" key="3">
    <source>
        <dbReference type="ARBA" id="ARBA00011245"/>
    </source>
</evidence>
<dbReference type="RefSeq" id="XP_020065012.1">
    <property type="nucleotide sequence ID" value="XM_020206667.1"/>
</dbReference>
<dbReference type="CDD" id="cd00917">
    <property type="entry name" value="PG-PI_TP"/>
    <property type="match status" value="1"/>
</dbReference>
<keyword evidence="5" id="KW-0813">Transport</keyword>
<dbReference type="InterPro" id="IPR039670">
    <property type="entry name" value="NPC2-like"/>
</dbReference>
<feature type="signal peptide" evidence="8">
    <location>
        <begin position="1"/>
        <end position="19"/>
    </location>
</feature>
<dbReference type="AlphaFoldDB" id="A0A1E4SK70"/>
<dbReference type="PANTHER" id="PTHR11306">
    <property type="entry name" value="NIEMANN PICK TYPE C2 PROTEIN NPC2-RELATED"/>
    <property type="match status" value="1"/>
</dbReference>
<dbReference type="InterPro" id="IPR003172">
    <property type="entry name" value="ML_dom"/>
</dbReference>
<dbReference type="GeneID" id="30980804"/>
<dbReference type="SUPFAM" id="SSF81296">
    <property type="entry name" value="E set domains"/>
    <property type="match status" value="1"/>
</dbReference>
<name>A0A1E4SK70_9ASCO</name>
<dbReference type="GO" id="GO:0035091">
    <property type="term" value="F:phosphatidylinositol binding"/>
    <property type="evidence" value="ECO:0007669"/>
    <property type="project" value="EnsemblFungi"/>
</dbReference>
<feature type="domain" description="MD-2-related lipid-recognition" evidence="9">
    <location>
        <begin position="66"/>
        <end position="187"/>
    </location>
</feature>
<proteinExistence type="inferred from homology"/>
<dbReference type="GO" id="GO:0031210">
    <property type="term" value="F:phosphatidylcholine binding"/>
    <property type="evidence" value="ECO:0007669"/>
    <property type="project" value="EnsemblFungi"/>
</dbReference>
<feature type="chain" id="PRO_5009162841" description="Phosphatidylglycerol/phosphatidylinositol transfer protein" evidence="8">
    <location>
        <begin position="20"/>
        <end position="196"/>
    </location>
</feature>
<dbReference type="GO" id="GO:0032934">
    <property type="term" value="F:sterol binding"/>
    <property type="evidence" value="ECO:0007669"/>
    <property type="project" value="EnsemblFungi"/>
</dbReference>
<dbReference type="InterPro" id="IPR033917">
    <property type="entry name" value="ML_PG-PI_TP"/>
</dbReference>
<evidence type="ECO:0000256" key="4">
    <source>
        <dbReference type="ARBA" id="ARBA00016056"/>
    </source>
</evidence>
<evidence type="ECO:0000256" key="5">
    <source>
        <dbReference type="ARBA" id="ARBA00022448"/>
    </source>
</evidence>
<dbReference type="Proteomes" id="UP000094285">
    <property type="component" value="Unassembled WGS sequence"/>
</dbReference>
<evidence type="ECO:0000256" key="2">
    <source>
        <dbReference type="ARBA" id="ARBA00006370"/>
    </source>
</evidence>
<dbReference type="OrthoDB" id="6409159at2759"/>
<evidence type="ECO:0000256" key="8">
    <source>
        <dbReference type="SAM" id="SignalP"/>
    </source>
</evidence>
<accession>A0A1E4SK70</accession>
<keyword evidence="11" id="KW-1185">Reference proteome</keyword>
<gene>
    <name evidence="10" type="ORF">CANTADRAFT_21167</name>
</gene>
<dbReference type="SMART" id="SM00737">
    <property type="entry name" value="ML"/>
    <property type="match status" value="1"/>
</dbReference>